<dbReference type="InterPro" id="IPR000326">
    <property type="entry name" value="PAP2/HPO"/>
</dbReference>
<reference evidence="3 4" key="1">
    <citation type="submission" date="2021-03" db="EMBL/GenBank/DDBJ databases">
        <title>Genomic Encyclopedia of Type Strains, Phase IV (KMG-IV): sequencing the most valuable type-strain genomes for metagenomic binning, comparative biology and taxonomic classification.</title>
        <authorList>
            <person name="Goeker M."/>
        </authorList>
    </citation>
    <scope>NUCLEOTIDE SEQUENCE [LARGE SCALE GENOMIC DNA]</scope>
    <source>
        <strain evidence="3 4">DSM 28783</strain>
    </source>
</reference>
<feature type="transmembrane region" description="Helical" evidence="1">
    <location>
        <begin position="84"/>
        <end position="102"/>
    </location>
</feature>
<dbReference type="Proteomes" id="UP001519307">
    <property type="component" value="Unassembled WGS sequence"/>
</dbReference>
<accession>A0ABS4KNE1</accession>
<keyword evidence="1" id="KW-0812">Transmembrane</keyword>
<feature type="transmembrane region" description="Helical" evidence="1">
    <location>
        <begin position="12"/>
        <end position="31"/>
    </location>
</feature>
<dbReference type="InterPro" id="IPR036938">
    <property type="entry name" value="PAP2/HPO_sf"/>
</dbReference>
<evidence type="ECO:0000259" key="2">
    <source>
        <dbReference type="Pfam" id="PF01569"/>
    </source>
</evidence>
<feature type="domain" description="Phosphatidic acid phosphatase type 2/haloperoxidase" evidence="2">
    <location>
        <begin position="83"/>
        <end position="199"/>
    </location>
</feature>
<sequence>MTRIFRGFKKNILYLSLMILIPVVNIAYGLLDNSVRGYYILVTEIDRQVPYIKEFIVIYWIWYPFIILSLIFFCIYHKETYYKVLFTIIIGMIVCYIIYFFFQTTVPRPEIYGKDFFSQFVRLTYKLDKPFNCFPSIHVLTSYSVIKGAKDAFKDNIKGKTAIYITGILIILATQFVKQHVILDVIVAIILCEVIYRFIVGPVLERSFLWIKKFCLWLTMKKKLEI</sequence>
<protein>
    <submittedName>
        <fullName evidence="3">Multisubunit Na+/H+ antiporter MnhE subunit</fullName>
    </submittedName>
</protein>
<dbReference type="Pfam" id="PF01569">
    <property type="entry name" value="PAP2"/>
    <property type="match status" value="1"/>
</dbReference>
<evidence type="ECO:0000313" key="3">
    <source>
        <dbReference type="EMBL" id="MBP2031553.1"/>
    </source>
</evidence>
<evidence type="ECO:0000256" key="1">
    <source>
        <dbReference type="SAM" id="Phobius"/>
    </source>
</evidence>
<dbReference type="SUPFAM" id="SSF48317">
    <property type="entry name" value="Acid phosphatase/Vanadium-dependent haloperoxidase"/>
    <property type="match status" value="1"/>
</dbReference>
<keyword evidence="1" id="KW-1133">Transmembrane helix</keyword>
<feature type="transmembrane region" description="Helical" evidence="1">
    <location>
        <begin position="181"/>
        <end position="199"/>
    </location>
</feature>
<feature type="transmembrane region" description="Helical" evidence="1">
    <location>
        <begin position="57"/>
        <end position="77"/>
    </location>
</feature>
<evidence type="ECO:0000313" key="4">
    <source>
        <dbReference type="Proteomes" id="UP001519307"/>
    </source>
</evidence>
<keyword evidence="1" id="KW-0472">Membrane</keyword>
<proteinExistence type="predicted"/>
<name>A0ABS4KNE1_9CLOT</name>
<gene>
    <name evidence="3" type="ORF">J2Z42_000218</name>
</gene>
<comment type="caution">
    <text evidence="3">The sequence shown here is derived from an EMBL/GenBank/DDBJ whole genome shotgun (WGS) entry which is preliminary data.</text>
</comment>
<keyword evidence="4" id="KW-1185">Reference proteome</keyword>
<organism evidence="3 4">
    <name type="scientific">Clostridium algifaecis</name>
    <dbReference type="NCBI Taxonomy" id="1472040"/>
    <lineage>
        <taxon>Bacteria</taxon>
        <taxon>Bacillati</taxon>
        <taxon>Bacillota</taxon>
        <taxon>Clostridia</taxon>
        <taxon>Eubacteriales</taxon>
        <taxon>Clostridiaceae</taxon>
        <taxon>Clostridium</taxon>
    </lineage>
</organism>
<dbReference type="EMBL" id="JAGGLM010000001">
    <property type="protein sequence ID" value="MBP2031553.1"/>
    <property type="molecule type" value="Genomic_DNA"/>
</dbReference>